<gene>
    <name evidence="2" type="ORF">ZHAS_00016905</name>
</gene>
<protein>
    <submittedName>
        <fullName evidence="2 3">tRNA pseudouridine synthase D</fullName>
    </submittedName>
</protein>
<organism evidence="2">
    <name type="scientific">Anopheles sinensis</name>
    <name type="common">Mosquito</name>
    <dbReference type="NCBI Taxonomy" id="74873"/>
    <lineage>
        <taxon>Eukaryota</taxon>
        <taxon>Metazoa</taxon>
        <taxon>Ecdysozoa</taxon>
        <taxon>Arthropoda</taxon>
        <taxon>Hexapoda</taxon>
        <taxon>Insecta</taxon>
        <taxon>Pterygota</taxon>
        <taxon>Neoptera</taxon>
        <taxon>Endopterygota</taxon>
        <taxon>Diptera</taxon>
        <taxon>Nematocera</taxon>
        <taxon>Culicoidea</taxon>
        <taxon>Culicidae</taxon>
        <taxon>Anophelinae</taxon>
        <taxon>Anopheles</taxon>
    </lineage>
</organism>
<evidence type="ECO:0000313" key="2">
    <source>
        <dbReference type="EMBL" id="KFB48911.1"/>
    </source>
</evidence>
<accession>A0A084WFB7</accession>
<evidence type="ECO:0000313" key="4">
    <source>
        <dbReference type="Proteomes" id="UP000030765"/>
    </source>
</evidence>
<dbReference type="EMBL" id="ATLV01023328">
    <property type="status" value="NOT_ANNOTATED_CDS"/>
    <property type="molecule type" value="Genomic_DNA"/>
</dbReference>
<dbReference type="EnsemblMetazoa" id="ASIC016905-RA">
    <property type="protein sequence ID" value="ASIC016905-PA"/>
    <property type="gene ID" value="ASIC016905"/>
</dbReference>
<reference evidence="3" key="2">
    <citation type="submission" date="2020-05" db="UniProtKB">
        <authorList>
            <consortium name="EnsemblMetazoa"/>
        </authorList>
    </citation>
    <scope>IDENTIFICATION</scope>
</reference>
<keyword evidence="4" id="KW-1185">Reference proteome</keyword>
<reference evidence="2 4" key="1">
    <citation type="journal article" date="2014" name="BMC Genomics">
        <title>Genome sequence of Anopheles sinensis provides insight into genetics basis of mosquito competence for malaria parasites.</title>
        <authorList>
            <person name="Zhou D."/>
            <person name="Zhang D."/>
            <person name="Ding G."/>
            <person name="Shi L."/>
            <person name="Hou Q."/>
            <person name="Ye Y."/>
            <person name="Xu Y."/>
            <person name="Zhou H."/>
            <person name="Xiong C."/>
            <person name="Li S."/>
            <person name="Yu J."/>
            <person name="Hong S."/>
            <person name="Yu X."/>
            <person name="Zou P."/>
            <person name="Chen C."/>
            <person name="Chang X."/>
            <person name="Wang W."/>
            <person name="Lv Y."/>
            <person name="Sun Y."/>
            <person name="Ma L."/>
            <person name="Shen B."/>
            <person name="Zhu C."/>
        </authorList>
    </citation>
    <scope>NUCLEOTIDE SEQUENCE [LARGE SCALE GENOMIC DNA]</scope>
</reference>
<feature type="region of interest" description="Disordered" evidence="1">
    <location>
        <begin position="110"/>
        <end position="143"/>
    </location>
</feature>
<evidence type="ECO:0000256" key="1">
    <source>
        <dbReference type="SAM" id="MobiDB-lite"/>
    </source>
</evidence>
<dbReference type="EMBL" id="KE525342">
    <property type="protein sequence ID" value="KFB48911.1"/>
    <property type="molecule type" value="Genomic_DNA"/>
</dbReference>
<dbReference type="AlphaFoldDB" id="A0A084WFB7"/>
<proteinExistence type="predicted"/>
<dbReference type="Proteomes" id="UP000030765">
    <property type="component" value="Unassembled WGS sequence"/>
</dbReference>
<sequence>MHTSAGTLESGRRKSQLVTLGKTVRPRRKTVTKEELIDEERFILTSPISQHSTGGTNSEPWPRKGIPFQPIPTLPTPAYILLLGGMHFSGRRIGKTPPTHVCVSVRANTQPTHRCPRGPHKLTANTGVSHERPPQGVGDSWGGGKLFFHQSANTDPMISQYLRYGSSRKTPGGRSAVQRRITRMVEQKLTDARFAGGTDRRASAVDGRDGLWHPNVGCGVVVGDF</sequence>
<dbReference type="VEuPathDB" id="VectorBase:ASIC016905"/>
<name>A0A084WFB7_ANOSI</name>
<evidence type="ECO:0000313" key="3">
    <source>
        <dbReference type="EnsemblMetazoa" id="ASIC016905-PA"/>
    </source>
</evidence>